<dbReference type="Pfam" id="PF00817">
    <property type="entry name" value="IMS"/>
    <property type="match status" value="1"/>
</dbReference>
<accession>A0ABR0DQM6</accession>
<keyword evidence="8" id="KW-0812">Transmembrane</keyword>
<dbReference type="PANTHER" id="PTHR45873:SF1">
    <property type="entry name" value="DNA POLYMERASE ETA"/>
    <property type="match status" value="1"/>
</dbReference>
<evidence type="ECO:0000313" key="11">
    <source>
        <dbReference type="Proteomes" id="UP001291926"/>
    </source>
</evidence>
<dbReference type="InterPro" id="IPR036775">
    <property type="entry name" value="DNA_pol_Y-fam_lit_finger_sf"/>
</dbReference>
<evidence type="ECO:0000256" key="2">
    <source>
        <dbReference type="ARBA" id="ARBA00022679"/>
    </source>
</evidence>
<dbReference type="Gene3D" id="1.10.150.20">
    <property type="entry name" value="5' to 3' exonuclease, C-terminal subdomain"/>
    <property type="match status" value="1"/>
</dbReference>
<dbReference type="PANTHER" id="PTHR45873">
    <property type="entry name" value="DNA POLYMERASE ETA"/>
    <property type="match status" value="1"/>
</dbReference>
<reference evidence="10 11" key="1">
    <citation type="journal article" date="2023" name="bioRxiv">
        <title>Genome report: Whole genome sequence and annotation of Penstemon davidsonii.</title>
        <authorList>
            <person name="Ostevik K.L."/>
            <person name="Alabady M."/>
            <person name="Zhang M."/>
            <person name="Rausher M.D."/>
        </authorList>
    </citation>
    <scope>NUCLEOTIDE SEQUENCE [LARGE SCALE GENOMIC DNA]</scope>
    <source>
        <strain evidence="10">DNT005</strain>
        <tissue evidence="10">Whole leaf</tissue>
    </source>
</reference>
<dbReference type="Proteomes" id="UP001291926">
    <property type="component" value="Unassembled WGS sequence"/>
</dbReference>
<dbReference type="PROSITE" id="PS50173">
    <property type="entry name" value="UMUC"/>
    <property type="match status" value="1"/>
</dbReference>
<dbReference type="Gene3D" id="3.40.1170.60">
    <property type="match status" value="1"/>
</dbReference>
<dbReference type="InterPro" id="IPR001126">
    <property type="entry name" value="UmuC"/>
</dbReference>
<dbReference type="InterPro" id="IPR043128">
    <property type="entry name" value="Rev_trsase/Diguanyl_cyclase"/>
</dbReference>
<dbReference type="Gene3D" id="3.30.1490.100">
    <property type="entry name" value="DNA polymerase, Y-family, little finger domain"/>
    <property type="match status" value="1"/>
</dbReference>
<evidence type="ECO:0000313" key="10">
    <source>
        <dbReference type="EMBL" id="KAK4491505.1"/>
    </source>
</evidence>
<dbReference type="InterPro" id="IPR043502">
    <property type="entry name" value="DNA/RNA_pol_sf"/>
</dbReference>
<evidence type="ECO:0000256" key="3">
    <source>
        <dbReference type="ARBA" id="ARBA00022723"/>
    </source>
</evidence>
<feature type="transmembrane region" description="Helical" evidence="8">
    <location>
        <begin position="148"/>
        <end position="172"/>
    </location>
</feature>
<gene>
    <name evidence="10" type="ORF">RD792_002255</name>
</gene>
<evidence type="ECO:0000256" key="1">
    <source>
        <dbReference type="ARBA" id="ARBA00004123"/>
    </source>
</evidence>
<keyword evidence="4" id="KW-0227">DNA damage</keyword>
<dbReference type="Pfam" id="PF11799">
    <property type="entry name" value="IMS_C"/>
    <property type="match status" value="1"/>
</dbReference>
<evidence type="ECO:0000259" key="9">
    <source>
        <dbReference type="PROSITE" id="PS50173"/>
    </source>
</evidence>
<organism evidence="10 11">
    <name type="scientific">Penstemon davidsonii</name>
    <dbReference type="NCBI Taxonomy" id="160366"/>
    <lineage>
        <taxon>Eukaryota</taxon>
        <taxon>Viridiplantae</taxon>
        <taxon>Streptophyta</taxon>
        <taxon>Embryophyta</taxon>
        <taxon>Tracheophyta</taxon>
        <taxon>Spermatophyta</taxon>
        <taxon>Magnoliopsida</taxon>
        <taxon>eudicotyledons</taxon>
        <taxon>Gunneridae</taxon>
        <taxon>Pentapetalae</taxon>
        <taxon>asterids</taxon>
        <taxon>lamiids</taxon>
        <taxon>Lamiales</taxon>
        <taxon>Plantaginaceae</taxon>
        <taxon>Cheloneae</taxon>
        <taxon>Penstemon</taxon>
    </lineage>
</organism>
<evidence type="ECO:0000256" key="8">
    <source>
        <dbReference type="SAM" id="Phobius"/>
    </source>
</evidence>
<keyword evidence="8" id="KW-0472">Membrane</keyword>
<sequence>AFLILYMYIFLLIFFLVSAVEQRKQPTLRGHPTAVVQYNSWKGGGLIAVGYEARKYGVKRSMRGDEAKKVCPDIQLVQVPVARGKADLSMYRNAGSEVVSILSRRGRCERASIDEVYLDLSEAAETMLAESPPERLESISEEALKSHVLGLHMVGGFALISFFFLSMLIFLIQDGVSTKDCVKEWFLMSDAHRRDKLLACGARIVAEIRLEVLNETEFTCSAGIAHNKMLAKLASGMNKPAQQTIVPLSSVEKLLEPLPLKKITYYRKQLGGKLGNSLLADLGIDTVGGLLQFSKEKLQEYYGINTGLLSYLITWLWNIARGICGEEVESRLLPKSHGSGKTFPGRQALKTVYSVQKWLNELCEELYERLLCDLEQNKRIAHTLTLHASAYKLNDMESLKKFPSKSCPLRYGIAKIQEDSLNLFNVGLREFTGICGAKTKGSKQHEWAITGLSVSASKIVVIPSVSQSDLLCQLYCYIFASLSSLWNTFNYEVFPYPRSNLHFNKGTKWHINPRCCIFVFLRIMRMCGSGLGNGCCVSLHLPGPEIDTCENEAKTNLDMPCLNPYEDEIEVCKARFDFTFVNVLIYKDAFLMEKFTDNQDPFLSRMLQEEDGLTEKLLLSSSSGGSMSCWPFLYSFSVPPIHDYSFKSGAKNGLGSKLTQSHMDSHGPVLKSENQKRKFDKQKGTPSILRFFQSHNSSFFPEQDHVSTFQETEASSSGLQAINGSPGRKSTCSLVEDEFRSNAWNYKSDEIDPVVLNELPPEIQAEVRAWLQPQKRANTVKKGSSIIHYFSPTTNS</sequence>
<dbReference type="SUPFAM" id="SSF56672">
    <property type="entry name" value="DNA/RNA polymerases"/>
    <property type="match status" value="1"/>
</dbReference>
<feature type="non-terminal residue" evidence="10">
    <location>
        <position position="1"/>
    </location>
</feature>
<proteinExistence type="predicted"/>
<evidence type="ECO:0000256" key="7">
    <source>
        <dbReference type="ARBA" id="ARBA00044975"/>
    </source>
</evidence>
<keyword evidence="3" id="KW-0479">Metal-binding</keyword>
<keyword evidence="11" id="KW-1185">Reference proteome</keyword>
<keyword evidence="8" id="KW-1133">Transmembrane helix</keyword>
<comment type="subcellular location">
    <subcellularLocation>
        <location evidence="1">Nucleus</location>
    </subcellularLocation>
</comment>
<protein>
    <recommendedName>
        <fullName evidence="7">DNA polymerase eta</fullName>
    </recommendedName>
</protein>
<feature type="transmembrane region" description="Helical" evidence="8">
    <location>
        <begin position="6"/>
        <end position="22"/>
    </location>
</feature>
<evidence type="ECO:0000256" key="6">
    <source>
        <dbReference type="ARBA" id="ARBA00023242"/>
    </source>
</evidence>
<keyword evidence="6" id="KW-0539">Nucleus</keyword>
<dbReference type="InterPro" id="IPR017961">
    <property type="entry name" value="DNA_pol_Y-fam_little_finger"/>
</dbReference>
<dbReference type="InterPro" id="IPR052230">
    <property type="entry name" value="DNA_polymerase_eta"/>
</dbReference>
<keyword evidence="5" id="KW-0234">DNA repair</keyword>
<feature type="domain" description="UmuC" evidence="9">
    <location>
        <begin position="6"/>
        <end position="263"/>
    </location>
</feature>
<dbReference type="EMBL" id="JAYDYQ010001087">
    <property type="protein sequence ID" value="KAK4491505.1"/>
    <property type="molecule type" value="Genomic_DNA"/>
</dbReference>
<comment type="caution">
    <text evidence="10">The sequence shown here is derived from an EMBL/GenBank/DDBJ whole genome shotgun (WGS) entry which is preliminary data.</text>
</comment>
<evidence type="ECO:0000256" key="4">
    <source>
        <dbReference type="ARBA" id="ARBA00022763"/>
    </source>
</evidence>
<keyword evidence="2" id="KW-0808">Transferase</keyword>
<name>A0ABR0DQM6_9LAMI</name>
<dbReference type="SUPFAM" id="SSF100879">
    <property type="entry name" value="Lesion bypass DNA polymerase (Y-family), little finger domain"/>
    <property type="match status" value="1"/>
</dbReference>
<dbReference type="Gene3D" id="3.30.70.270">
    <property type="match status" value="1"/>
</dbReference>
<dbReference type="Pfam" id="PF21704">
    <property type="entry name" value="POLH-Rev1_HhH"/>
    <property type="match status" value="1"/>
</dbReference>
<evidence type="ECO:0000256" key="5">
    <source>
        <dbReference type="ARBA" id="ARBA00023204"/>
    </source>
</evidence>